<dbReference type="GO" id="GO:0007018">
    <property type="term" value="P:microtubule-based movement"/>
    <property type="evidence" value="ECO:0007669"/>
    <property type="project" value="InterPro"/>
</dbReference>
<protein>
    <submittedName>
        <fullName evidence="4">Uncharacterized protein</fullName>
    </submittedName>
</protein>
<dbReference type="SUPFAM" id="SSF52540">
    <property type="entry name" value="P-loop containing nucleoside triphosphate hydrolases"/>
    <property type="match status" value="1"/>
</dbReference>
<dbReference type="InterPro" id="IPR011704">
    <property type="entry name" value="ATPase_dyneun-rel_AAA"/>
</dbReference>
<dbReference type="Pfam" id="PF17852">
    <property type="entry name" value="Dynein_AAA_lid"/>
    <property type="match status" value="1"/>
</dbReference>
<evidence type="ECO:0000259" key="3">
    <source>
        <dbReference type="Pfam" id="PF17852"/>
    </source>
</evidence>
<comment type="caution">
    <text evidence="4">The sequence shown here is derived from an EMBL/GenBank/DDBJ whole genome shotgun (WGS) entry which is preliminary data.</text>
</comment>
<dbReference type="EMBL" id="CAKKLH010000151">
    <property type="protein sequence ID" value="CAH0104711.1"/>
    <property type="molecule type" value="Genomic_DNA"/>
</dbReference>
<evidence type="ECO:0000259" key="2">
    <source>
        <dbReference type="Pfam" id="PF07728"/>
    </source>
</evidence>
<dbReference type="OrthoDB" id="447173at2759"/>
<dbReference type="GO" id="GO:0005524">
    <property type="term" value="F:ATP binding"/>
    <property type="evidence" value="ECO:0007669"/>
    <property type="project" value="InterPro"/>
</dbReference>
<dbReference type="Pfam" id="PF07728">
    <property type="entry name" value="AAA_5"/>
    <property type="match status" value="1"/>
</dbReference>
<dbReference type="GO" id="GO:0051959">
    <property type="term" value="F:dynein light intermediate chain binding"/>
    <property type="evidence" value="ECO:0007669"/>
    <property type="project" value="InterPro"/>
</dbReference>
<dbReference type="Gene3D" id="3.40.50.300">
    <property type="entry name" value="P-loop containing nucleotide triphosphate hydrolases"/>
    <property type="match status" value="1"/>
</dbReference>
<dbReference type="GO" id="GO:0005858">
    <property type="term" value="C:axonemal dynein complex"/>
    <property type="evidence" value="ECO:0007669"/>
    <property type="project" value="TreeGrafter"/>
</dbReference>
<dbReference type="GO" id="GO:0016887">
    <property type="term" value="F:ATP hydrolysis activity"/>
    <property type="evidence" value="ECO:0007669"/>
    <property type="project" value="InterPro"/>
</dbReference>
<dbReference type="Proteomes" id="UP000789390">
    <property type="component" value="Unassembled WGS sequence"/>
</dbReference>
<comment type="similarity">
    <text evidence="1">Belongs to the dynein heavy chain family.</text>
</comment>
<evidence type="ECO:0000313" key="4">
    <source>
        <dbReference type="EMBL" id="CAH0104711.1"/>
    </source>
</evidence>
<accession>A0A8J2RS10</accession>
<evidence type="ECO:0000313" key="5">
    <source>
        <dbReference type="Proteomes" id="UP000789390"/>
    </source>
</evidence>
<keyword evidence="5" id="KW-1185">Reference proteome</keyword>
<dbReference type="InterPro" id="IPR026983">
    <property type="entry name" value="DHC"/>
</dbReference>
<feature type="domain" description="Dynein heavy chain AAA 5 extension" evidence="3">
    <location>
        <begin position="200"/>
        <end position="266"/>
    </location>
</feature>
<reference evidence="4" key="1">
    <citation type="submission" date="2021-11" db="EMBL/GenBank/DDBJ databases">
        <authorList>
            <person name="Schell T."/>
        </authorList>
    </citation>
    <scope>NUCLEOTIDE SEQUENCE</scope>
    <source>
        <strain evidence="4">M5</strain>
    </source>
</reference>
<sequence length="272" mass="30743">MLVGPSSSVKSSACLVLLKSLERLEGTEGVAHVIDPKAISKEAFFGLLDPNTLQWTDGLFTGILRKFIDNVPEEINKRHWIIFDGDVDPEWVETLDSVLDDKKLFLSLPNGERHSIPPNVRIIFEVQELKYAHCGTVSFSEVSTPEIILKHYLACLRHVPLEEGEEGTVRTPSETIQVQQDVADILQLHFSPDGLVVRSLEHAAELIVDFTRFRALDDLFSMLNKSVRRILNYNHAHMDFPMQSDQLESYIPKALLYAILWSFAGDGKFKGE</sequence>
<proteinExistence type="inferred from homology"/>
<feature type="domain" description="ATPase dynein-related AAA" evidence="2">
    <location>
        <begin position="1"/>
        <end position="130"/>
    </location>
</feature>
<dbReference type="InterPro" id="IPR027417">
    <property type="entry name" value="P-loop_NTPase"/>
</dbReference>
<dbReference type="InterPro" id="IPR041466">
    <property type="entry name" value="Dynein_AAA5_ext"/>
</dbReference>
<name>A0A8J2RS10_9CRUS</name>
<organism evidence="4 5">
    <name type="scientific">Daphnia galeata</name>
    <dbReference type="NCBI Taxonomy" id="27404"/>
    <lineage>
        <taxon>Eukaryota</taxon>
        <taxon>Metazoa</taxon>
        <taxon>Ecdysozoa</taxon>
        <taxon>Arthropoda</taxon>
        <taxon>Crustacea</taxon>
        <taxon>Branchiopoda</taxon>
        <taxon>Diplostraca</taxon>
        <taxon>Cladocera</taxon>
        <taxon>Anomopoda</taxon>
        <taxon>Daphniidae</taxon>
        <taxon>Daphnia</taxon>
    </lineage>
</organism>
<evidence type="ECO:0000256" key="1">
    <source>
        <dbReference type="ARBA" id="ARBA00008887"/>
    </source>
</evidence>
<dbReference type="Gene3D" id="1.10.472.130">
    <property type="match status" value="1"/>
</dbReference>
<dbReference type="PANTHER" id="PTHR46532">
    <property type="entry name" value="MALE FERTILITY FACTOR KL5"/>
    <property type="match status" value="1"/>
</dbReference>
<gene>
    <name evidence="4" type="ORF">DGAL_LOCUS7625</name>
</gene>
<dbReference type="PANTHER" id="PTHR46532:SF4">
    <property type="entry name" value="AAA+ ATPASE DOMAIN-CONTAINING PROTEIN"/>
    <property type="match status" value="1"/>
</dbReference>
<dbReference type="GO" id="GO:0045505">
    <property type="term" value="F:dynein intermediate chain binding"/>
    <property type="evidence" value="ECO:0007669"/>
    <property type="project" value="InterPro"/>
</dbReference>
<dbReference type="AlphaFoldDB" id="A0A8J2RS10"/>